<keyword evidence="1" id="KW-0479">Metal-binding</keyword>
<dbReference type="Gene3D" id="2.60.40.150">
    <property type="entry name" value="C2 domain"/>
    <property type="match status" value="1"/>
</dbReference>
<dbReference type="EMBL" id="JARAOO010000011">
    <property type="protein sequence ID" value="KAJ7951099.1"/>
    <property type="molecule type" value="Genomic_DNA"/>
</dbReference>
<dbReference type="InterPro" id="IPR035892">
    <property type="entry name" value="C2_domain_sf"/>
</dbReference>
<sequence length="146" mass="16031">MARMPRGTLEVLLVRAKGLDNSADFLSNIDPYVILTYRTQQHRSTVAAGAGSNPEWNQSFLFTVAGDVSELNLKIMDKDTFTEDDFLGEARIPVEPVFYEGSLPANAYNVVKGEDYCGEIRVALTFTPEIGNAPSCCEEEQSNVGC</sequence>
<dbReference type="PROSITE" id="PS50004">
    <property type="entry name" value="C2"/>
    <property type="match status" value="1"/>
</dbReference>
<dbReference type="AlphaFoldDB" id="A0AAD7L4B5"/>
<evidence type="ECO:0000256" key="2">
    <source>
        <dbReference type="ARBA" id="ARBA00022837"/>
    </source>
</evidence>
<dbReference type="InterPro" id="IPR000008">
    <property type="entry name" value="C2_dom"/>
</dbReference>
<keyword evidence="5" id="KW-1185">Reference proteome</keyword>
<evidence type="ECO:0000256" key="1">
    <source>
        <dbReference type="ARBA" id="ARBA00022723"/>
    </source>
</evidence>
<dbReference type="Pfam" id="PF00168">
    <property type="entry name" value="C2"/>
    <property type="match status" value="1"/>
</dbReference>
<protein>
    <submittedName>
        <fullName evidence="4">Elicitor responsive protein 3</fullName>
    </submittedName>
</protein>
<evidence type="ECO:0000313" key="4">
    <source>
        <dbReference type="EMBL" id="KAJ7951099.1"/>
    </source>
</evidence>
<dbReference type="PANTHER" id="PTHR46502">
    <property type="entry name" value="C2 DOMAIN-CONTAINING"/>
    <property type="match status" value="1"/>
</dbReference>
<comment type="caution">
    <text evidence="4">The sequence shown here is derived from an EMBL/GenBank/DDBJ whole genome shotgun (WGS) entry which is preliminary data.</text>
</comment>
<dbReference type="PANTHER" id="PTHR46502:SF2">
    <property type="entry name" value="16 KDA PHLOEM PROTEIN 2"/>
    <property type="match status" value="1"/>
</dbReference>
<dbReference type="SUPFAM" id="SSF49562">
    <property type="entry name" value="C2 domain (Calcium/lipid-binding domain, CaLB)"/>
    <property type="match status" value="1"/>
</dbReference>
<evidence type="ECO:0000259" key="3">
    <source>
        <dbReference type="PROSITE" id="PS50004"/>
    </source>
</evidence>
<evidence type="ECO:0000313" key="5">
    <source>
        <dbReference type="Proteomes" id="UP001163823"/>
    </source>
</evidence>
<keyword evidence="2" id="KW-0106">Calcium</keyword>
<dbReference type="KEGG" id="qsa:O6P43_027194"/>
<dbReference type="SMART" id="SM00239">
    <property type="entry name" value="C2"/>
    <property type="match status" value="1"/>
</dbReference>
<name>A0AAD7L4B5_QUISA</name>
<feature type="domain" description="C2" evidence="3">
    <location>
        <begin position="1"/>
        <end position="107"/>
    </location>
</feature>
<reference evidence="4" key="1">
    <citation type="journal article" date="2023" name="Science">
        <title>Elucidation of the pathway for biosynthesis of saponin adjuvants from the soapbark tree.</title>
        <authorList>
            <person name="Reed J."/>
            <person name="Orme A."/>
            <person name="El-Demerdash A."/>
            <person name="Owen C."/>
            <person name="Martin L.B.B."/>
            <person name="Misra R.C."/>
            <person name="Kikuchi S."/>
            <person name="Rejzek M."/>
            <person name="Martin A.C."/>
            <person name="Harkess A."/>
            <person name="Leebens-Mack J."/>
            <person name="Louveau T."/>
            <person name="Stephenson M.J."/>
            <person name="Osbourn A."/>
        </authorList>
    </citation>
    <scope>NUCLEOTIDE SEQUENCE</scope>
    <source>
        <strain evidence="4">S10</strain>
    </source>
</reference>
<accession>A0AAD7L4B5</accession>
<gene>
    <name evidence="4" type="ORF">O6P43_027194</name>
</gene>
<dbReference type="GO" id="GO:0046872">
    <property type="term" value="F:metal ion binding"/>
    <property type="evidence" value="ECO:0007669"/>
    <property type="project" value="UniProtKB-KW"/>
</dbReference>
<organism evidence="4 5">
    <name type="scientific">Quillaja saponaria</name>
    <name type="common">Soap bark tree</name>
    <dbReference type="NCBI Taxonomy" id="32244"/>
    <lineage>
        <taxon>Eukaryota</taxon>
        <taxon>Viridiplantae</taxon>
        <taxon>Streptophyta</taxon>
        <taxon>Embryophyta</taxon>
        <taxon>Tracheophyta</taxon>
        <taxon>Spermatophyta</taxon>
        <taxon>Magnoliopsida</taxon>
        <taxon>eudicotyledons</taxon>
        <taxon>Gunneridae</taxon>
        <taxon>Pentapetalae</taxon>
        <taxon>rosids</taxon>
        <taxon>fabids</taxon>
        <taxon>Fabales</taxon>
        <taxon>Quillajaceae</taxon>
        <taxon>Quillaja</taxon>
    </lineage>
</organism>
<dbReference type="Proteomes" id="UP001163823">
    <property type="component" value="Chromosome 11"/>
</dbReference>
<proteinExistence type="predicted"/>